<dbReference type="GO" id="GO:0004252">
    <property type="term" value="F:serine-type endopeptidase activity"/>
    <property type="evidence" value="ECO:0007669"/>
    <property type="project" value="InterPro"/>
</dbReference>
<evidence type="ECO:0000256" key="6">
    <source>
        <dbReference type="ARBA" id="ARBA00023136"/>
    </source>
</evidence>
<keyword evidence="6 7" id="KW-0472">Membrane</keyword>
<comment type="similarity">
    <text evidence="2">Belongs to the peptidase S54 family.</text>
</comment>
<name>A0A0Q4B844_9BACT</name>
<feature type="domain" description="Peptidase S54 rhomboid" evidence="8">
    <location>
        <begin position="57"/>
        <end position="115"/>
    </location>
</feature>
<dbReference type="SMART" id="SM01160">
    <property type="entry name" value="DUF1751"/>
    <property type="match status" value="1"/>
</dbReference>
<dbReference type="InterPro" id="IPR035952">
    <property type="entry name" value="Rhomboid-like_sf"/>
</dbReference>
<comment type="caution">
    <text evidence="9">The sequence shown here is derived from an EMBL/GenBank/DDBJ whole genome shotgun (WGS) entry which is preliminary data.</text>
</comment>
<keyword evidence="5 7" id="KW-1133">Transmembrane helix</keyword>
<feature type="domain" description="Peptidase S54 rhomboid" evidence="8">
    <location>
        <begin position="181"/>
        <end position="267"/>
    </location>
</feature>
<sequence length="271" mass="30506">MPHAKFGFSISTPPVVLNLIIINALMLLLTYMFRSSFSIDLVEMLGLYYPGSEHFRPYQVVTHMFMHGGIDHLIFNMLALWMFGRVLEQVWGGKRFLFYYLATGLGAAALHTLVNFIEITHLKNLANALLENFTPETFAAFVQSHFADYYPQVLDHGLAAWTQDPSNLSLMAKCQELTHELIHLQMDIPTVGASGAVFGVLLAFGVLFPNAVIYLLIPPIPIKAKWFVILYAALELYLGVSQPGSTIAHFAHLGGMLFGLLILWYWRRSKN</sequence>
<keyword evidence="4" id="KW-0378">Hydrolase</keyword>
<accession>A0A0Q4B844</accession>
<dbReference type="InterPro" id="IPR050925">
    <property type="entry name" value="Rhomboid_protease_S54"/>
</dbReference>
<dbReference type="PANTHER" id="PTHR43731:SF14">
    <property type="entry name" value="PRESENILIN-ASSOCIATED RHOMBOID-LIKE PROTEIN, MITOCHONDRIAL"/>
    <property type="match status" value="1"/>
</dbReference>
<dbReference type="SUPFAM" id="SSF144091">
    <property type="entry name" value="Rhomboid-like"/>
    <property type="match status" value="1"/>
</dbReference>
<organism evidence="9 10">
    <name type="scientific">Candidatus [Bacteroides] periocalifornicus</name>
    <dbReference type="NCBI Taxonomy" id="1702214"/>
    <lineage>
        <taxon>Bacteria</taxon>
        <taxon>Pseudomonadati</taxon>
        <taxon>Bacteroidota</taxon>
    </lineage>
</organism>
<proteinExistence type="inferred from homology"/>
<dbReference type="Pfam" id="PF01694">
    <property type="entry name" value="Rhomboid"/>
    <property type="match status" value="2"/>
</dbReference>
<evidence type="ECO:0000313" key="10">
    <source>
        <dbReference type="Proteomes" id="UP000054172"/>
    </source>
</evidence>
<reference evidence="9" key="1">
    <citation type="submission" date="2015-08" db="EMBL/GenBank/DDBJ databases">
        <title>Candidatus Bacteriodes Periocalifornicus.</title>
        <authorList>
            <person name="McLean J.S."/>
            <person name="Kelley S."/>
        </authorList>
    </citation>
    <scope>NUCLEOTIDE SEQUENCE [LARGE SCALE GENOMIC DNA]</scope>
    <source>
        <strain evidence="9">12B</strain>
    </source>
</reference>
<dbReference type="PATRIC" id="fig|1702214.3.peg.120"/>
<evidence type="ECO:0000256" key="3">
    <source>
        <dbReference type="ARBA" id="ARBA00022692"/>
    </source>
</evidence>
<dbReference type="AlphaFoldDB" id="A0A0Q4B844"/>
<evidence type="ECO:0000256" key="4">
    <source>
        <dbReference type="ARBA" id="ARBA00022801"/>
    </source>
</evidence>
<dbReference type="InterPro" id="IPR022764">
    <property type="entry name" value="Peptidase_S54_rhomboid_dom"/>
</dbReference>
<keyword evidence="3 7" id="KW-0812">Transmembrane</keyword>
<evidence type="ECO:0000256" key="2">
    <source>
        <dbReference type="ARBA" id="ARBA00009045"/>
    </source>
</evidence>
<protein>
    <recommendedName>
        <fullName evidence="8">Peptidase S54 rhomboid domain-containing protein</fullName>
    </recommendedName>
</protein>
<dbReference type="GO" id="GO:0016020">
    <property type="term" value="C:membrane"/>
    <property type="evidence" value="ECO:0007669"/>
    <property type="project" value="UniProtKB-SubCell"/>
</dbReference>
<feature type="transmembrane region" description="Helical" evidence="7">
    <location>
        <begin position="246"/>
        <end position="266"/>
    </location>
</feature>
<dbReference type="STRING" id="1702214.AL399_02160"/>
<evidence type="ECO:0000256" key="7">
    <source>
        <dbReference type="SAM" id="Phobius"/>
    </source>
</evidence>
<dbReference type="Gene3D" id="1.20.1540.10">
    <property type="entry name" value="Rhomboid-like"/>
    <property type="match status" value="1"/>
</dbReference>
<evidence type="ECO:0000259" key="8">
    <source>
        <dbReference type="Pfam" id="PF01694"/>
    </source>
</evidence>
<gene>
    <name evidence="9" type="ORF">AL399_02160</name>
</gene>
<dbReference type="EMBL" id="LIIK01000006">
    <property type="protein sequence ID" value="KQM09400.1"/>
    <property type="molecule type" value="Genomic_DNA"/>
</dbReference>
<feature type="transmembrane region" description="Helical" evidence="7">
    <location>
        <begin position="196"/>
        <end position="217"/>
    </location>
</feature>
<dbReference type="PANTHER" id="PTHR43731">
    <property type="entry name" value="RHOMBOID PROTEASE"/>
    <property type="match status" value="1"/>
</dbReference>
<comment type="subcellular location">
    <subcellularLocation>
        <location evidence="1">Membrane</location>
        <topology evidence="1">Multi-pass membrane protein</topology>
    </subcellularLocation>
</comment>
<keyword evidence="10" id="KW-1185">Reference proteome</keyword>
<evidence type="ECO:0000256" key="1">
    <source>
        <dbReference type="ARBA" id="ARBA00004141"/>
    </source>
</evidence>
<feature type="transmembrane region" description="Helical" evidence="7">
    <location>
        <begin position="96"/>
        <end position="117"/>
    </location>
</feature>
<evidence type="ECO:0000313" key="9">
    <source>
        <dbReference type="EMBL" id="KQM09400.1"/>
    </source>
</evidence>
<feature type="transmembrane region" description="Helical" evidence="7">
    <location>
        <begin position="15"/>
        <end position="33"/>
    </location>
</feature>
<dbReference type="Proteomes" id="UP000054172">
    <property type="component" value="Unassembled WGS sequence"/>
</dbReference>
<evidence type="ECO:0000256" key="5">
    <source>
        <dbReference type="ARBA" id="ARBA00022989"/>
    </source>
</evidence>
<feature type="transmembrane region" description="Helical" evidence="7">
    <location>
        <begin position="64"/>
        <end position="84"/>
    </location>
</feature>